<keyword evidence="3" id="KW-1185">Reference proteome</keyword>
<reference evidence="2 3" key="1">
    <citation type="submission" date="2017-06" db="EMBL/GenBank/DDBJ databases">
        <authorList>
            <person name="Kim H.J."/>
            <person name="Triplett B.A."/>
        </authorList>
    </citation>
    <scope>NUCLEOTIDE SEQUENCE [LARGE SCALE GENOMIC DNA]</scope>
    <source>
        <strain evidence="2">FRACA_ARgP5</strain>
    </source>
</reference>
<gene>
    <name evidence="2" type="ORF">FRACA_770007</name>
</gene>
<evidence type="ECO:0000256" key="1">
    <source>
        <dbReference type="SAM" id="MobiDB-lite"/>
    </source>
</evidence>
<dbReference type="AlphaFoldDB" id="A0A2I2L130"/>
<feature type="region of interest" description="Disordered" evidence="1">
    <location>
        <begin position="68"/>
        <end position="92"/>
    </location>
</feature>
<accession>A0A2I2L130</accession>
<proteinExistence type="predicted"/>
<evidence type="ECO:0000313" key="3">
    <source>
        <dbReference type="Proteomes" id="UP000234331"/>
    </source>
</evidence>
<protein>
    <submittedName>
        <fullName evidence="2">Uncharacterized protein</fullName>
    </submittedName>
</protein>
<dbReference type="Proteomes" id="UP000234331">
    <property type="component" value="Unassembled WGS sequence"/>
</dbReference>
<organism evidence="2 3">
    <name type="scientific">Frankia canadensis</name>
    <dbReference type="NCBI Taxonomy" id="1836972"/>
    <lineage>
        <taxon>Bacteria</taxon>
        <taxon>Bacillati</taxon>
        <taxon>Actinomycetota</taxon>
        <taxon>Actinomycetes</taxon>
        <taxon>Frankiales</taxon>
        <taxon>Frankiaceae</taxon>
        <taxon>Frankia</taxon>
    </lineage>
</organism>
<sequence>MRSDGSEAGANSRLINDGNVSTVPFRRSINETPATKLWNETIGRARRMGGAACVGTALSCKDTRARASGARTARNSSRRERSGWFGGADGPELESAGAVRLVRGRRTQGESLGSCRPLHFFVLSRRRLALAEWWVGQGSSEG</sequence>
<name>A0A2I2L130_9ACTN</name>
<dbReference type="EMBL" id="FZMO01000544">
    <property type="protein sequence ID" value="SNQ51624.1"/>
    <property type="molecule type" value="Genomic_DNA"/>
</dbReference>
<evidence type="ECO:0000313" key="2">
    <source>
        <dbReference type="EMBL" id="SNQ51624.1"/>
    </source>
</evidence>